<accession>A0ACB8QTT1</accession>
<reference evidence="1" key="1">
    <citation type="submission" date="2021-02" db="EMBL/GenBank/DDBJ databases">
        <authorList>
            <consortium name="DOE Joint Genome Institute"/>
            <person name="Ahrendt S."/>
            <person name="Looney B.P."/>
            <person name="Miyauchi S."/>
            <person name="Morin E."/>
            <person name="Drula E."/>
            <person name="Courty P.E."/>
            <person name="Chicoki N."/>
            <person name="Fauchery L."/>
            <person name="Kohler A."/>
            <person name="Kuo A."/>
            <person name="Labutti K."/>
            <person name="Pangilinan J."/>
            <person name="Lipzen A."/>
            <person name="Riley R."/>
            <person name="Andreopoulos W."/>
            <person name="He G."/>
            <person name="Johnson J."/>
            <person name="Barry K.W."/>
            <person name="Grigoriev I.V."/>
            <person name="Nagy L."/>
            <person name="Hibbett D."/>
            <person name="Henrissat B."/>
            <person name="Matheny P.B."/>
            <person name="Labbe J."/>
            <person name="Martin F."/>
        </authorList>
    </citation>
    <scope>NUCLEOTIDE SEQUENCE</scope>
    <source>
        <strain evidence="1">EC-137</strain>
    </source>
</reference>
<protein>
    <submittedName>
        <fullName evidence="1">Uncharacterized protein</fullName>
    </submittedName>
</protein>
<dbReference type="Proteomes" id="UP000814128">
    <property type="component" value="Unassembled WGS sequence"/>
</dbReference>
<dbReference type="EMBL" id="MU273491">
    <property type="protein sequence ID" value="KAI0034987.1"/>
    <property type="molecule type" value="Genomic_DNA"/>
</dbReference>
<sequence length="472" mass="52286">MADGLSMLQTDVLHSIAAYAHSTDDILALAATARTPYEAFLFPGIFRRRIYRSGWDFNRWAADAPSEFVSESLLQCSLRYWRRVAVLHDRARDLLDEAQSGFVYAQEVTTGFQLWYPRWTFPDWPTPLFDAGADVYPSVDPLRDGHIDLIDGERAFGWLLRFGYVLGQLLAHDDSRNVAKLLEPAHDKTWLTTLRVLLGTIYDRPLPAAPRAMPDVLTHAVRLSRAANAFMLLVLAAPTLTLFLPAAPYLWEATLTRSSLATHITFVHARLFSPDTPLAPADADTPAHITLERRRAACAVTVVVLYLLLHLYRVPSDSLPPPTLPHGVLALTALPTDTDLTHDAGLAGTPLQALFDLGPGTTQDWAGYYVYARRPESHARDPPMFLTLSIPYTPAEPGTVLFTGHGSDLHGEFLLTGRAATRTGAFRAHKAYTAGHAFDWCGVVGTAGIAGFWGTEEYGGMLWLWPRAWSRE</sequence>
<evidence type="ECO:0000313" key="2">
    <source>
        <dbReference type="Proteomes" id="UP000814128"/>
    </source>
</evidence>
<organism evidence="1 2">
    <name type="scientific">Vararia minispora EC-137</name>
    <dbReference type="NCBI Taxonomy" id="1314806"/>
    <lineage>
        <taxon>Eukaryota</taxon>
        <taxon>Fungi</taxon>
        <taxon>Dikarya</taxon>
        <taxon>Basidiomycota</taxon>
        <taxon>Agaricomycotina</taxon>
        <taxon>Agaricomycetes</taxon>
        <taxon>Russulales</taxon>
        <taxon>Lachnocladiaceae</taxon>
        <taxon>Vararia</taxon>
    </lineage>
</organism>
<comment type="caution">
    <text evidence="1">The sequence shown here is derived from an EMBL/GenBank/DDBJ whole genome shotgun (WGS) entry which is preliminary data.</text>
</comment>
<name>A0ACB8QTT1_9AGAM</name>
<reference evidence="1" key="2">
    <citation type="journal article" date="2022" name="New Phytol.">
        <title>Evolutionary transition to the ectomycorrhizal habit in the genomes of a hyperdiverse lineage of mushroom-forming fungi.</title>
        <authorList>
            <person name="Looney B."/>
            <person name="Miyauchi S."/>
            <person name="Morin E."/>
            <person name="Drula E."/>
            <person name="Courty P.E."/>
            <person name="Kohler A."/>
            <person name="Kuo A."/>
            <person name="LaButti K."/>
            <person name="Pangilinan J."/>
            <person name="Lipzen A."/>
            <person name="Riley R."/>
            <person name="Andreopoulos W."/>
            <person name="He G."/>
            <person name="Johnson J."/>
            <person name="Nolan M."/>
            <person name="Tritt A."/>
            <person name="Barry K.W."/>
            <person name="Grigoriev I.V."/>
            <person name="Nagy L.G."/>
            <person name="Hibbett D."/>
            <person name="Henrissat B."/>
            <person name="Matheny P.B."/>
            <person name="Labbe J."/>
            <person name="Martin F.M."/>
        </authorList>
    </citation>
    <scope>NUCLEOTIDE SEQUENCE</scope>
    <source>
        <strain evidence="1">EC-137</strain>
    </source>
</reference>
<gene>
    <name evidence="1" type="ORF">K488DRAFT_68724</name>
</gene>
<keyword evidence="2" id="KW-1185">Reference proteome</keyword>
<evidence type="ECO:0000313" key="1">
    <source>
        <dbReference type="EMBL" id="KAI0034987.1"/>
    </source>
</evidence>
<proteinExistence type="predicted"/>